<accession>A7MQY8</accession>
<organism evidence="1 2">
    <name type="scientific">Cronobacter sakazakii (strain ATCC BAA-894)</name>
    <name type="common">Enterobacter sakazakii</name>
    <dbReference type="NCBI Taxonomy" id="290339"/>
    <lineage>
        <taxon>Bacteria</taxon>
        <taxon>Pseudomonadati</taxon>
        <taxon>Pseudomonadota</taxon>
        <taxon>Gammaproteobacteria</taxon>
        <taxon>Enterobacterales</taxon>
        <taxon>Enterobacteriaceae</taxon>
        <taxon>Cronobacter</taxon>
    </lineage>
</organism>
<evidence type="ECO:0000313" key="1">
    <source>
        <dbReference type="EMBL" id="ABU75813.1"/>
    </source>
</evidence>
<dbReference type="KEGG" id="esa:ESA_00522"/>
<dbReference type="EMBL" id="CP000783">
    <property type="protein sequence ID" value="ABU75813.1"/>
    <property type="molecule type" value="Genomic_DNA"/>
</dbReference>
<dbReference type="AlphaFoldDB" id="A7MQY8"/>
<dbReference type="HOGENOM" id="CLU_505991_0_0_6"/>
<evidence type="ECO:0000313" key="2">
    <source>
        <dbReference type="Proteomes" id="UP000000260"/>
    </source>
</evidence>
<sequence>MPVARCGSKFRVELTSDKPRMIRHFDDLDQLIISGTARNAQASCFNRFQQHVVDFITVTVTFCNHWLAVQLAHQAVIGQLALLRAQTHCPAEIALLTTRLDITVFITPLGDERHDRVLTVWHKFRGVGVLHARNIACIFNHRNLHTEADAEVRNVVFTGVARGGDFAFHAAITEAARDKDRIQTFQQFFAAGFYVLRIDKLDIDGHAVLQATVFQRLDNRFIGVRQFNVFADHTDSDFAHRIRFFINNLFPFRQVSFRAVQAESFTNIIVQPLRFQQARNFINGIDVFQRNDRFFRNVTEQSDFGAFVSRNRAIGTANQHIRLNTDRQQFFNGVLGRFGFHLTCRRHVWHQRQVHEHRVFATHFNRHLTNGFKERQGFDIAYGAADFDQHDVMAFAARQNAFFDSVGDVRNNLNGRAQIVATALFAQNFRVDTACREVVAARHAGADKTLVVPQVQIGFSAVFSNEHFPVLDWTHGARIDVDIRIQFHDGHVKATGFKNGCEGGCGNAFTQRGNDPAGHKNIVRCHAEPEKLGLKTME</sequence>
<reference evidence="1 2" key="1">
    <citation type="journal article" date="2010" name="PLoS ONE">
        <title>Genome sequence of Cronobacter sakazakii BAA-894 and comparative genomic hybridization analysis with other Cronobacter species.</title>
        <authorList>
            <person name="Kucerova E."/>
            <person name="Clifton S.W."/>
            <person name="Xia X.Q."/>
            <person name="Long F."/>
            <person name="Porwollik S."/>
            <person name="Fulton L."/>
            <person name="Fronick C."/>
            <person name="Minx P."/>
            <person name="Kyung K."/>
            <person name="Warren W."/>
            <person name="Fulton R."/>
            <person name="Feng D."/>
            <person name="Wollam A."/>
            <person name="Shah N."/>
            <person name="Bhonagiri V."/>
            <person name="Nash W.E."/>
            <person name="Hallsworth-Pepin K."/>
            <person name="Wilson R.K."/>
            <person name="McClelland M."/>
            <person name="Forsythe S.J."/>
        </authorList>
    </citation>
    <scope>NUCLEOTIDE SEQUENCE [LARGE SCALE GENOMIC DNA]</scope>
    <source>
        <strain evidence="1 2">ATCC BAA-894</strain>
    </source>
</reference>
<protein>
    <submittedName>
        <fullName evidence="1">Uncharacterized protein</fullName>
    </submittedName>
</protein>
<keyword evidence="2" id="KW-1185">Reference proteome</keyword>
<gene>
    <name evidence="1" type="ordered locus">ESA_00522</name>
</gene>
<name>A7MQY8_CROS8</name>
<dbReference type="Proteomes" id="UP000000260">
    <property type="component" value="Chromosome"/>
</dbReference>
<proteinExistence type="predicted"/>
<dbReference type="AntiFam" id="ANF00280">
    <property type="entry name" value="Spurious ORF (shadow ORF of PyrG)"/>
</dbReference>